<dbReference type="Proteomes" id="UP001174936">
    <property type="component" value="Unassembled WGS sequence"/>
</dbReference>
<comment type="caution">
    <text evidence="1">The sequence shown here is derived from an EMBL/GenBank/DDBJ whole genome shotgun (WGS) entry which is preliminary data.</text>
</comment>
<evidence type="ECO:0000313" key="2">
    <source>
        <dbReference type="Proteomes" id="UP001174936"/>
    </source>
</evidence>
<dbReference type="EMBL" id="JAULSV010000004">
    <property type="protein sequence ID" value="KAK0646869.1"/>
    <property type="molecule type" value="Genomic_DNA"/>
</dbReference>
<reference evidence="1" key="1">
    <citation type="submission" date="2023-06" db="EMBL/GenBank/DDBJ databases">
        <title>Genome-scale phylogeny and comparative genomics of the fungal order Sordariales.</title>
        <authorList>
            <consortium name="Lawrence Berkeley National Laboratory"/>
            <person name="Hensen N."/>
            <person name="Bonometti L."/>
            <person name="Westerberg I."/>
            <person name="Brannstrom I.O."/>
            <person name="Guillou S."/>
            <person name="Cros-Aarteil S."/>
            <person name="Calhoun S."/>
            <person name="Haridas S."/>
            <person name="Kuo A."/>
            <person name="Mondo S."/>
            <person name="Pangilinan J."/>
            <person name="Riley R."/>
            <person name="Labutti K."/>
            <person name="Andreopoulos B."/>
            <person name="Lipzen A."/>
            <person name="Chen C."/>
            <person name="Yanf M."/>
            <person name="Daum C."/>
            <person name="Ng V."/>
            <person name="Clum A."/>
            <person name="Steindorff A."/>
            <person name="Ohm R."/>
            <person name="Martin F."/>
            <person name="Silar P."/>
            <person name="Natvig D."/>
            <person name="Lalanne C."/>
            <person name="Gautier V."/>
            <person name="Ament-Velasquez S.L."/>
            <person name="Kruys A."/>
            <person name="Hutchinson M.I."/>
            <person name="Powell A.J."/>
            <person name="Barry K."/>
            <person name="Miller A.N."/>
            <person name="Grigoriev I.V."/>
            <person name="Debuchy R."/>
            <person name="Gladieux P."/>
            <person name="Thoren M.H."/>
            <person name="Johannesson H."/>
        </authorList>
    </citation>
    <scope>NUCLEOTIDE SEQUENCE</scope>
    <source>
        <strain evidence="1">SMH2532-1</strain>
    </source>
</reference>
<proteinExistence type="predicted"/>
<sequence>MRSVMKFVHRRCWDILASIDALLNSEENTRGNGNSENMSLLDKMALWAVKDLESSDMAPQIESADQLFEGVSEEDEEDFELAEISSYRALIVESPPYHWLISALQHEMFISATEAHSPPGTKHGSIRDDILDKLPPGLLSRRAPPLLYEMTFDVSWNPFQTPCRAWLRDNCTTITGDFQSCVAETAADFIRQRWPLSENRLFPMMQKLVSAGMELNATVSDTAHDDTRLLAWVENGTLKCSITGPAYTVAEYGEQLGWLSAAFQSSPFQHVALCTPLVRDISVASTPSSIQGVTGTYLPPRKASCVIDFKFDEPGRAQHNGPEEWHSLLRRRVIVKGLPLHPQAPVLGLNAALDQLCDLTGDGYVELTSHCILLRGSGGLLTLEGFNGEYYLWRILYDPSMTFRQGRIDADNPLWGQVRSNSFAKSRHILLSQSGTGNAPGQCLALLVRLLTQR</sequence>
<organism evidence="1 2">
    <name type="scientific">Cercophora newfieldiana</name>
    <dbReference type="NCBI Taxonomy" id="92897"/>
    <lineage>
        <taxon>Eukaryota</taxon>
        <taxon>Fungi</taxon>
        <taxon>Dikarya</taxon>
        <taxon>Ascomycota</taxon>
        <taxon>Pezizomycotina</taxon>
        <taxon>Sordariomycetes</taxon>
        <taxon>Sordariomycetidae</taxon>
        <taxon>Sordariales</taxon>
        <taxon>Lasiosphaeriaceae</taxon>
        <taxon>Cercophora</taxon>
    </lineage>
</organism>
<protein>
    <submittedName>
        <fullName evidence="1">Uncharacterized protein</fullName>
    </submittedName>
</protein>
<name>A0AA39Y6Z0_9PEZI</name>
<accession>A0AA39Y6Z0</accession>
<dbReference type="AlphaFoldDB" id="A0AA39Y6Z0"/>
<keyword evidence="2" id="KW-1185">Reference proteome</keyword>
<evidence type="ECO:0000313" key="1">
    <source>
        <dbReference type="EMBL" id="KAK0646869.1"/>
    </source>
</evidence>
<gene>
    <name evidence="1" type="ORF">B0T16DRAFT_170686</name>
</gene>